<evidence type="ECO:0000259" key="5">
    <source>
        <dbReference type="PROSITE" id="PS51196"/>
    </source>
</evidence>
<dbReference type="PROSITE" id="PS51196">
    <property type="entry name" value="SECA_MOTOR_DEAD"/>
    <property type="match status" value="1"/>
</dbReference>
<reference evidence="6" key="1">
    <citation type="submission" date="2021-02" db="EMBL/GenBank/DDBJ databases">
        <authorList>
            <person name="Nowell W R."/>
        </authorList>
    </citation>
    <scope>NUCLEOTIDE SEQUENCE</scope>
</reference>
<feature type="region of interest" description="Disordered" evidence="4">
    <location>
        <begin position="157"/>
        <end position="199"/>
    </location>
</feature>
<protein>
    <recommendedName>
        <fullName evidence="5">SecA family profile domain-containing protein</fullName>
    </recommendedName>
</protein>
<keyword evidence="1" id="KW-0813">Transport</keyword>
<feature type="coiled-coil region" evidence="3">
    <location>
        <begin position="1892"/>
        <end position="1919"/>
    </location>
</feature>
<comment type="caution">
    <text evidence="6">The sequence shown here is derived from an EMBL/GenBank/DDBJ whole genome shotgun (WGS) entry which is preliminary data.</text>
</comment>
<proteinExistence type="predicted"/>
<dbReference type="GO" id="GO:0017038">
    <property type="term" value="P:protein import"/>
    <property type="evidence" value="ECO:0007669"/>
    <property type="project" value="InterPro"/>
</dbReference>
<dbReference type="Pfam" id="PF07517">
    <property type="entry name" value="SecA_DEAD"/>
    <property type="match status" value="1"/>
</dbReference>
<dbReference type="GO" id="GO:0006886">
    <property type="term" value="P:intracellular protein transport"/>
    <property type="evidence" value="ECO:0007669"/>
    <property type="project" value="InterPro"/>
</dbReference>
<gene>
    <name evidence="6" type="ORF">SEV965_LOCUS33489</name>
</gene>
<dbReference type="PANTHER" id="PTHR30612">
    <property type="entry name" value="SECA INNER MEMBRANE COMPONENT OF SEC PROTEIN SECRETION SYSTEM"/>
    <property type="match status" value="1"/>
</dbReference>
<feature type="domain" description="SecA family profile" evidence="5">
    <location>
        <begin position="2406"/>
        <end position="3060"/>
    </location>
</feature>
<keyword evidence="2" id="KW-0811">Translocation</keyword>
<keyword evidence="3" id="KW-0175">Coiled coil</keyword>
<keyword evidence="1" id="KW-0653">Protein transport</keyword>
<dbReference type="PANTHER" id="PTHR30612:SF0">
    <property type="entry name" value="CHLOROPLAST PROTEIN-TRANSPORTING ATPASE"/>
    <property type="match status" value="1"/>
</dbReference>
<feature type="compositionally biased region" description="Polar residues" evidence="4">
    <location>
        <begin position="161"/>
        <end position="184"/>
    </location>
</feature>
<organism evidence="6 7">
    <name type="scientific">Rotaria sordida</name>
    <dbReference type="NCBI Taxonomy" id="392033"/>
    <lineage>
        <taxon>Eukaryota</taxon>
        <taxon>Metazoa</taxon>
        <taxon>Spiralia</taxon>
        <taxon>Gnathifera</taxon>
        <taxon>Rotifera</taxon>
        <taxon>Eurotatoria</taxon>
        <taxon>Bdelloidea</taxon>
        <taxon>Philodinida</taxon>
        <taxon>Philodinidae</taxon>
        <taxon>Rotaria</taxon>
    </lineage>
</organism>
<evidence type="ECO:0000256" key="3">
    <source>
        <dbReference type="SAM" id="Coils"/>
    </source>
</evidence>
<dbReference type="GO" id="GO:0005524">
    <property type="term" value="F:ATP binding"/>
    <property type="evidence" value="ECO:0007669"/>
    <property type="project" value="InterPro"/>
</dbReference>
<dbReference type="Gene3D" id="3.40.50.300">
    <property type="entry name" value="P-loop containing nucleotide triphosphate hydrolases"/>
    <property type="match status" value="3"/>
</dbReference>
<sequence>MSNLKTFASSPKEFEYIQTAILTKLEKARQQFPECFSGTIHVLPPVDNNKDSQWQERLRQAKEDQIGERVSLIPYYVQESHWIGVILKFNVSGQLERAEFIDPIVNSQFDPSKSQKQFSNIFPGITLRSRTLHKRDDPKQSAELTIENLLSAVQEAHSMDVKSSSMNNSREQIFSDHNTSTSNRGTDEKRNFSASAVPQGNISEQRYEKYISHSESDSPVKVSSIKQQPICQEQFLSKRSDASILKKHEQQQLESYEILKSQLESSLAAHSISSKEELQTQITAKQALVQSLENEGKHTIAQRRKASLSELEQLQSLAEKIKALEPTPSDDEYLTLKAELDSALEAHDISSEEELQKQIIAKKELIQSLQKERKHNIAQKRKASLSELEQLQSLAEKVKALEPKSSKDDYLALKAQLDSALAAHDISNEEELQKQITEKKELIQSFEKEGKHNIAQRRKASLSELEEVQSLAEKVKALEPKSSKDDYLALKAQLDSALAAHDISNEEELQKQITAKKELIQSLEKEGKHNIAQKRKASLSELEQFQSLAEKVQAIKPSHLNDECKKVEEQVIISRPIDNKIEQIEEKTESDMDQGQDEECPITKESLSNMYNDFNALPSCSEKHISSLLFYVSLKLANKAIISQCNIKVPNEIEMEMLKELDCLKERLKIEELQSGLIQNIVETCSAYLKGENWKYALTDLRKLFKHVSPLDIHELIRLVAKVDDATKLIKEKEIILLLGGTGAGKSTTIHFLGGSRMAETKVKDINHIAPIEIKNSDLRKITTAPFARSETRYIAPVTVNFKDIGGTSDGSIILCDSPGFEDTSGPEVDIANGIGIVKAIRGCRSVKPVVLLSYKSIGDRCNGVKDIAHMLVGLIPGIKDHMKTFSYLFTKFPSKERSTIHALLIDVSDRLTDEEKSDISFTSFLKDMVRKTRSGARVIDPINDDPLKIINELIESDVITYPDEVFHFSISEKSKGIVHEQVRKYQLSVMSATKSSDYLFVKFKLDQLKYLKDLLHQDYIAQIYNDSVGFVNKYLLEEYQTATLEMNRCLINQTVISNKDIQQYQIYIQHSQEAEILRIDHLGKELVCSIAFTQYLNQLANTMCIDLKDKDINNPLVKISLDKIKLLSTFFPDITILYNNTHRLFAEKIDLIVNSLKESVQSNQFNDSASNMTKLHDALPILADHFDSKQLETTYKQMNEYFLKYLNDSGGKFNNTFNKKLDNNDIDNLNKCVCMLESVNNTFALHSHISKEELDQIYENLSSKIMNYFKTTVEKIHTAFENKIELSNLEQLMSELDSIRTISTFDIKTTELYFSTLEKLIGYINESRRDAEKILIALFRQEKVDYDKLTSCLISLKSAKWIEKYRTGVYSDVINNVEKQIIEQIKELKESIMQTNLDLDNSSKINDVYKVILQINGMKRLDKIVCNIDQDIDEVNRWFIKVTNDVFGIIKDTFNVKKWTEQDNSTLDFNKAEKGLDYLYICKEIRILFQTDCISTLNNLEEFIKYFSSFVQSEMESNFEKIIQYQDKNKEEIFEKARLLASRLQEVSEIKTKYKSVFSKFLQQTLIEEWKKKLVAYLNELIDEMIVLSRTNHPDDLNSKLLIAKALSKLDSFTDDKKFIDVYKEYQNILFTNTTDVCKKAIEAITTNNYDLVASEMAALQSSDKVGEHFFQQARRAINVGLNALLDETKNKTIMLGHNIEKEEINSIVENLKRMQKAKQFISQFLDAPDEIDKCIFEVKILMTERIKRFIEGVKALLTVNNFSEADRKIDSIVLVRTLLGTYCTPEVSTQIDELKTSLNNVVLTDLVNKYSDMDISKYTLHPPTDIFVKFGEVNNTNPIYNQAYNTIKEAILTKFRQELDDAKSKLPIIRDNIHIRKFESAVKYLPKDMKEALEEELKHCKEDIDRLIQDNDNMLDAAFSSGDLKSIKTILEEYKTSVDMKPNFNKGREIILKSIQDIVTKIKESFEKHDIAVALSNVRRLHEYRVEFQILSTDIRQPCSNVQNQIKTVFLEAYSGFVSRFLDSCILIAAEDINNSDAPTGWFDRAIPAAQYASNVIKSYISKMSSSSSPSENFNHSSEKRNPDETSIVKIVENNFLCLIEFIKFNNENKDTDKDKDKDQPRLIDMFPEDFNEKIKTLNEKFVEYFTRREEQYKNALNKLDVRCLKEVLRMSKQWNSLIVKMISHNSIHHMTDGSMNNVVNAITKVTLFPQILESVQYKLEELKVELIDQVLINEETMEYDKQRVEFYRKLNEKFAILSKAKIFSNYGISFDIKAAEQQCVKSLESKIRDICTTAKTLMDRYLKDTKLNKSECDRFNLNYNNMISFNNQMKVATTENNKTVDSIEAKFLQKIDSWQKRIINENQSEEGAEILINMKRASNNFPLFKEKIHQRIDTTLEVFKKLKINFRKLGVLLSQDQTGIGSSIVAEHKAFEGYSLSLFNEKTRKHDIEYVLENLTGEFLDKNKLRKRYNEFRIIYDGLIKQYLKPRIKLDQLIANIKIFTGDVKQQSNQIEWDANIRNRVPKLAAHVFALWTLRNGHHFFEDDSVENRDSYLLQPHAAQVISMFRMLGIGDTTEDLSNNLVQIGTGEGKSVTLGATASILALLGFNVCCACYSEYLSQRDYTAFVSLFDSLGVSSHIHYGTFNKLCEYIINENGDIRQVVEQLISKDSNIAVENAKIIKRPKILLIDEVDVFFSRDFYGNVYTPATSLKDPTITSLVNYIWTQRKSKLNLKKIKETQEYKNCCVRFLKWELLIQEAIKDMFSDVNSFESHNYVVKDDKIGYIEQDNIIYNVVYGYKTLFAYYLEHEEGKISRKSLEDNICIRIKCGSFSYAETPLQFQYIMGVTGTLVTLNEPEKAIIKNVYKINKTTITPSVFGKNNLQFTKKDDIRIENSDDYFNVIKKEIDDRLRGKTDKRPVLVFFESEKKLKEFYESKALESIKESVVYLREEASSTEKENFIKHATGSGQVTLFTRTFGRGTDFICYDPAVASNGGIHVFQTFLSEEVSEEVQIKGRTARQGDYGSYSMILLDHDLEKFHIEKSDVQDVRDGKPIPARMLYKVTNAVGLTEKYDSVYDLLNAKRITFFQTQYEANRKYVEEAKKRHTAGQEFLLSLKSGDIDSIRKFLIEENKGAESTSSSRTVCLMDATHSMSHLLQKSKNTVGIMFECASAILKDNNISSDSFEIQFVVYRNYNSREDKILQSSPWETKSDNLRVFMNTIDAEGGWSNEAIEIGLWHANKENERDNITQVILIGDAPPNTKAEVNDKRRKFGEDYWKKTKFAQATYYEDELAKLISNKIPIHAFYVDSRAEQSFKQIANRTGGRCELLDINSPSGSKMLTDLVTEEILRNVGGSSKGNALVEAYRNKFGKSYTKK</sequence>
<dbReference type="EMBL" id="CAJNOU010004576">
    <property type="protein sequence ID" value="CAF1446713.1"/>
    <property type="molecule type" value="Genomic_DNA"/>
</dbReference>
<dbReference type="InterPro" id="IPR011115">
    <property type="entry name" value="SecA_DEAD"/>
</dbReference>
<evidence type="ECO:0000256" key="1">
    <source>
        <dbReference type="ARBA" id="ARBA00022927"/>
    </source>
</evidence>
<evidence type="ECO:0000313" key="7">
    <source>
        <dbReference type="Proteomes" id="UP000663889"/>
    </source>
</evidence>
<feature type="coiled-coil region" evidence="3">
    <location>
        <begin position="246"/>
        <end position="295"/>
    </location>
</feature>
<evidence type="ECO:0000256" key="2">
    <source>
        <dbReference type="ARBA" id="ARBA00023010"/>
    </source>
</evidence>
<dbReference type="GO" id="GO:0016020">
    <property type="term" value="C:membrane"/>
    <property type="evidence" value="ECO:0007669"/>
    <property type="project" value="InterPro"/>
</dbReference>
<evidence type="ECO:0000313" key="6">
    <source>
        <dbReference type="EMBL" id="CAF1446713.1"/>
    </source>
</evidence>
<dbReference type="Proteomes" id="UP000663889">
    <property type="component" value="Unassembled WGS sequence"/>
</dbReference>
<dbReference type="SUPFAM" id="SSF52540">
    <property type="entry name" value="P-loop containing nucleoside triphosphate hydrolases"/>
    <property type="match status" value="3"/>
</dbReference>
<evidence type="ECO:0000256" key="4">
    <source>
        <dbReference type="SAM" id="MobiDB-lite"/>
    </source>
</evidence>
<accession>A0A815PBJ0</accession>
<dbReference type="InterPro" id="IPR000185">
    <property type="entry name" value="SecA"/>
</dbReference>
<dbReference type="InterPro" id="IPR014018">
    <property type="entry name" value="SecA_motor_DEAD"/>
</dbReference>
<dbReference type="GO" id="GO:0006605">
    <property type="term" value="P:protein targeting"/>
    <property type="evidence" value="ECO:0007669"/>
    <property type="project" value="InterPro"/>
</dbReference>
<name>A0A815PBJ0_9BILA</name>
<dbReference type="InterPro" id="IPR027417">
    <property type="entry name" value="P-loop_NTPase"/>
</dbReference>